<dbReference type="Proteomes" id="UP000596742">
    <property type="component" value="Unassembled WGS sequence"/>
</dbReference>
<dbReference type="InterPro" id="IPR036140">
    <property type="entry name" value="PFN_sf"/>
</dbReference>
<dbReference type="Pfam" id="PF00235">
    <property type="entry name" value="Profilin"/>
    <property type="match status" value="1"/>
</dbReference>
<dbReference type="SUPFAM" id="SSF55770">
    <property type="entry name" value="Profilin (actin-binding protein)"/>
    <property type="match status" value="1"/>
</dbReference>
<dbReference type="EMBL" id="UYJE01001686">
    <property type="protein sequence ID" value="VDI04145.1"/>
    <property type="molecule type" value="Genomic_DNA"/>
</dbReference>
<keyword evidence="4" id="KW-1185">Reference proteome</keyword>
<dbReference type="Gene3D" id="3.30.450.30">
    <property type="entry name" value="Dynein light chain 2a, cytoplasmic"/>
    <property type="match status" value="1"/>
</dbReference>
<gene>
    <name evidence="3" type="ORF">MGAL_10B057061</name>
</gene>
<sequence length="146" mass="15980">MSGWDSYVTSVRDLSAAGECVGAGIYGNDGSKWASTEGVNIMADEIQKARTWLDDKEGSDYTHGITLDGNPYTFLRHLEDSAGTMALKRKHREGETLNDKQMYQAFIAGSKTAVMVALFVGGKRGNETAGVKRMSDLIEYLKSNNM</sequence>
<evidence type="ECO:0000256" key="1">
    <source>
        <dbReference type="ARBA" id="ARBA00010058"/>
    </source>
</evidence>
<reference evidence="3" key="1">
    <citation type="submission" date="2018-11" db="EMBL/GenBank/DDBJ databases">
        <authorList>
            <person name="Alioto T."/>
            <person name="Alioto T."/>
        </authorList>
    </citation>
    <scope>NUCLEOTIDE SEQUENCE</scope>
</reference>
<accession>A0A8B6CHE6</accession>
<evidence type="ECO:0000256" key="2">
    <source>
        <dbReference type="RuleBase" id="RU003909"/>
    </source>
</evidence>
<protein>
    <recommendedName>
        <fullName evidence="2">Profilin</fullName>
    </recommendedName>
</protein>
<keyword evidence="2" id="KW-0009">Actin-binding</keyword>
<dbReference type="SMART" id="SM00392">
    <property type="entry name" value="PROF"/>
    <property type="match status" value="1"/>
</dbReference>
<name>A0A8B6CHE6_MYTGA</name>
<dbReference type="InterPro" id="IPR048278">
    <property type="entry name" value="PFN"/>
</dbReference>
<comment type="caution">
    <text evidence="3">The sequence shown here is derived from an EMBL/GenBank/DDBJ whole genome shotgun (WGS) entry which is preliminary data.</text>
</comment>
<proteinExistence type="inferred from homology"/>
<organism evidence="3 4">
    <name type="scientific">Mytilus galloprovincialis</name>
    <name type="common">Mediterranean mussel</name>
    <dbReference type="NCBI Taxonomy" id="29158"/>
    <lineage>
        <taxon>Eukaryota</taxon>
        <taxon>Metazoa</taxon>
        <taxon>Spiralia</taxon>
        <taxon>Lophotrochozoa</taxon>
        <taxon>Mollusca</taxon>
        <taxon>Bivalvia</taxon>
        <taxon>Autobranchia</taxon>
        <taxon>Pteriomorphia</taxon>
        <taxon>Mytilida</taxon>
        <taxon>Mytiloidea</taxon>
        <taxon>Mytilidae</taxon>
        <taxon>Mytilinae</taxon>
        <taxon>Mytilus</taxon>
    </lineage>
</organism>
<evidence type="ECO:0000313" key="4">
    <source>
        <dbReference type="Proteomes" id="UP000596742"/>
    </source>
</evidence>
<evidence type="ECO:0000313" key="3">
    <source>
        <dbReference type="EMBL" id="VDI04145.1"/>
    </source>
</evidence>
<comment type="similarity">
    <text evidence="1 2">Belongs to the profilin family.</text>
</comment>
<dbReference type="GO" id="GO:0003779">
    <property type="term" value="F:actin binding"/>
    <property type="evidence" value="ECO:0007669"/>
    <property type="project" value="UniProtKB-KW"/>
</dbReference>
<dbReference type="InterPro" id="IPR005455">
    <property type="entry name" value="PFN_euk"/>
</dbReference>
<dbReference type="OrthoDB" id="421374at2759"/>
<dbReference type="AlphaFoldDB" id="A0A8B6CHE6"/>